<dbReference type="InterPro" id="IPR008557">
    <property type="entry name" value="PhoX"/>
</dbReference>
<sequence length="656" mass="71656">MSHLNKHDELVSNGSDNPSLSQLIDAHLSRRTVLAGGASLSAAGLFAGLLPMQALAAKPVLPAMPRKATALGFQSVPFSNADKVVVPDGYTAEVLYAWGDPVGIKGNMPAFKHDASNSAAEQGVQAGMHHDGMHFFPLPMGSRAAKHGLLCMNHEYIDPGLLTTDGNKQMTEEKYKKALAAVGASVIEVAKQKDGSWQVVRPSRYARRITLETPMALQGPAAGHPLMQTQDDPTGREVLGTFNNCANGWTPWGTYLTCEENFDAAFCDFSQKQDHDFNKTRYGVQDEEKLYKWADIDLRWDRQINRNEINRFGWVVEIDPYDPASKPVKRTALGRIKHEGATPALAKDGRVVIYMGDDQRFEYIYKFVSAKAWNPKNRKANRDLLDEGTLYVARFNEDGSGNWLELTQGKNGLTADKGFASQGELLIKTRLAADLVGATKMDRPEWISVNPHKAGEVYCTLTNNNQRGAEGKPGVDAANPRKNNLFGQIIRWQERDGDVAAADFKWDIFAMGGRPDAAAEEHKNHKQLGDLFGSPDGLAFSDSGILWIQTDISTSILNQKEYAGMGNNMMLAALPETGEIRRFLTGPNGSEITGISFTPDQTTLFINIQHPGEPASEVSDPAKPTAVSAWPDANPAGRPRSATVVVRKLDGGVIGL</sequence>
<dbReference type="RefSeq" id="WP_284194603.1">
    <property type="nucleotide sequence ID" value="NZ_BSOG01000001.1"/>
</dbReference>
<organism evidence="2 3">
    <name type="scientific">Chitinimonas prasina</name>
    <dbReference type="NCBI Taxonomy" id="1434937"/>
    <lineage>
        <taxon>Bacteria</taxon>
        <taxon>Pseudomonadati</taxon>
        <taxon>Pseudomonadota</taxon>
        <taxon>Betaproteobacteria</taxon>
        <taxon>Neisseriales</taxon>
        <taxon>Chitinibacteraceae</taxon>
        <taxon>Chitinimonas</taxon>
    </lineage>
</organism>
<feature type="region of interest" description="Disordered" evidence="1">
    <location>
        <begin position="613"/>
        <end position="638"/>
    </location>
</feature>
<dbReference type="PANTHER" id="PTHR35399">
    <property type="entry name" value="SLR8030 PROTEIN"/>
    <property type="match status" value="1"/>
</dbReference>
<dbReference type="PANTHER" id="PTHR35399:SF2">
    <property type="entry name" value="DUF839 DOMAIN-CONTAINING PROTEIN"/>
    <property type="match status" value="1"/>
</dbReference>
<dbReference type="Proteomes" id="UP001156706">
    <property type="component" value="Unassembled WGS sequence"/>
</dbReference>
<gene>
    <name evidence="2" type="ORF">GCM10007907_02340</name>
</gene>
<reference evidence="3" key="1">
    <citation type="journal article" date="2019" name="Int. J. Syst. Evol. Microbiol.">
        <title>The Global Catalogue of Microorganisms (GCM) 10K type strain sequencing project: providing services to taxonomists for standard genome sequencing and annotation.</title>
        <authorList>
            <consortium name="The Broad Institute Genomics Platform"/>
            <consortium name="The Broad Institute Genome Sequencing Center for Infectious Disease"/>
            <person name="Wu L."/>
            <person name="Ma J."/>
        </authorList>
    </citation>
    <scope>NUCLEOTIDE SEQUENCE [LARGE SCALE GENOMIC DNA]</scope>
    <source>
        <strain evidence="3">NBRC 110044</strain>
    </source>
</reference>
<dbReference type="Pfam" id="PF05787">
    <property type="entry name" value="PhoX"/>
    <property type="match status" value="1"/>
</dbReference>
<dbReference type="SUPFAM" id="SSF63829">
    <property type="entry name" value="Calcium-dependent phosphotriesterase"/>
    <property type="match status" value="1"/>
</dbReference>
<evidence type="ECO:0000313" key="2">
    <source>
        <dbReference type="EMBL" id="GLR11444.1"/>
    </source>
</evidence>
<protein>
    <submittedName>
        <fullName evidence="2">Tat pathway signal protein</fullName>
    </submittedName>
</protein>
<dbReference type="EMBL" id="BSOG01000001">
    <property type="protein sequence ID" value="GLR11444.1"/>
    <property type="molecule type" value="Genomic_DNA"/>
</dbReference>
<dbReference type="InterPro" id="IPR006311">
    <property type="entry name" value="TAT_signal"/>
</dbReference>
<evidence type="ECO:0000313" key="3">
    <source>
        <dbReference type="Proteomes" id="UP001156706"/>
    </source>
</evidence>
<evidence type="ECO:0000256" key="1">
    <source>
        <dbReference type="SAM" id="MobiDB-lite"/>
    </source>
</evidence>
<keyword evidence="3" id="KW-1185">Reference proteome</keyword>
<name>A0ABQ5YES7_9NEIS</name>
<accession>A0ABQ5YES7</accession>
<proteinExistence type="predicted"/>
<dbReference type="PROSITE" id="PS51318">
    <property type="entry name" value="TAT"/>
    <property type="match status" value="1"/>
</dbReference>
<comment type="caution">
    <text evidence="2">The sequence shown here is derived from an EMBL/GenBank/DDBJ whole genome shotgun (WGS) entry which is preliminary data.</text>
</comment>